<dbReference type="Pfam" id="PF00561">
    <property type="entry name" value="Abhydrolase_1"/>
    <property type="match status" value="1"/>
</dbReference>
<accession>A0ABR2IB47</accession>
<feature type="compositionally biased region" description="Polar residues" evidence="1">
    <location>
        <begin position="345"/>
        <end position="361"/>
    </location>
</feature>
<keyword evidence="4" id="KW-1185">Reference proteome</keyword>
<feature type="compositionally biased region" description="Basic and acidic residues" evidence="1">
    <location>
        <begin position="398"/>
        <end position="410"/>
    </location>
</feature>
<dbReference type="SUPFAM" id="SSF53474">
    <property type="entry name" value="alpha/beta-Hydrolases"/>
    <property type="match status" value="1"/>
</dbReference>
<name>A0ABR2IB47_9EUKA</name>
<evidence type="ECO:0000313" key="3">
    <source>
        <dbReference type="EMBL" id="KAK8860219.1"/>
    </source>
</evidence>
<dbReference type="InterPro" id="IPR052920">
    <property type="entry name" value="DNA-binding_regulatory"/>
</dbReference>
<dbReference type="Proteomes" id="UP001470230">
    <property type="component" value="Unassembled WGS sequence"/>
</dbReference>
<dbReference type="InterPro" id="IPR029058">
    <property type="entry name" value="AB_hydrolase_fold"/>
</dbReference>
<reference evidence="3 4" key="1">
    <citation type="submission" date="2024-04" db="EMBL/GenBank/DDBJ databases">
        <title>Tritrichomonas musculus Genome.</title>
        <authorList>
            <person name="Alves-Ferreira E."/>
            <person name="Grigg M."/>
            <person name="Lorenzi H."/>
            <person name="Galac M."/>
        </authorList>
    </citation>
    <scope>NUCLEOTIDE SEQUENCE [LARGE SCALE GENOMIC DNA]</scope>
    <source>
        <strain evidence="3 4">EAF2021</strain>
    </source>
</reference>
<dbReference type="Gene3D" id="3.40.50.1820">
    <property type="entry name" value="alpha/beta hydrolase"/>
    <property type="match status" value="1"/>
</dbReference>
<sequence>MNAQIEKEMSEASLMENANKAINVIIRPPRTIYQLQDLTNIIFDSKMPSIPRIPISFKNRRGVNLVGSFYISGQFNTEEKHYCVVYLHGNVGSQKEGRFLVKYLAPRGICVYCFDFSGSGLSGGEYVTLGFNEQTDIIDSLDFLRNHFHVAAFVLWGRSMGAASAVMAAPNHPLIKGIIVDSAYSSLSKLFSSIATQTPLPSFIRPMAVWWIKHEVQSRAGFDCNDVSPIDIAPKCTNVPLMLGHCTDDDFVPYKHGLAIFQKYGCPDKEMMTMTGGHNGARDPGWIMKCVRFILRVFGLPFQYFEVEFTPETAEHVASFADLLAAEGKTVSAFSNLKQKYLPLNPSQSQKVEPKPQTSADESSQSQSEQEIPLKAEKQSSDQLMDNQIESSQEENDQTEHHQEEQHMLEKVQVQSDQQ</sequence>
<organism evidence="3 4">
    <name type="scientific">Tritrichomonas musculus</name>
    <dbReference type="NCBI Taxonomy" id="1915356"/>
    <lineage>
        <taxon>Eukaryota</taxon>
        <taxon>Metamonada</taxon>
        <taxon>Parabasalia</taxon>
        <taxon>Tritrichomonadida</taxon>
        <taxon>Tritrichomonadidae</taxon>
        <taxon>Tritrichomonas</taxon>
    </lineage>
</organism>
<dbReference type="EMBL" id="JAPFFF010000018">
    <property type="protein sequence ID" value="KAK8860219.1"/>
    <property type="molecule type" value="Genomic_DNA"/>
</dbReference>
<feature type="compositionally biased region" description="Low complexity" evidence="1">
    <location>
        <begin position="362"/>
        <end position="371"/>
    </location>
</feature>
<dbReference type="PANTHER" id="PTHR43358">
    <property type="entry name" value="ALPHA/BETA-HYDROLASE"/>
    <property type="match status" value="1"/>
</dbReference>
<feature type="domain" description="AB hydrolase-1" evidence="2">
    <location>
        <begin position="84"/>
        <end position="186"/>
    </location>
</feature>
<dbReference type="PANTHER" id="PTHR43358:SF4">
    <property type="entry name" value="ALPHA_BETA HYDROLASE FOLD-1 DOMAIN-CONTAINING PROTEIN"/>
    <property type="match status" value="1"/>
</dbReference>
<evidence type="ECO:0000313" key="4">
    <source>
        <dbReference type="Proteomes" id="UP001470230"/>
    </source>
</evidence>
<dbReference type="InterPro" id="IPR000073">
    <property type="entry name" value="AB_hydrolase_1"/>
</dbReference>
<evidence type="ECO:0000259" key="2">
    <source>
        <dbReference type="Pfam" id="PF00561"/>
    </source>
</evidence>
<gene>
    <name evidence="3" type="ORF">M9Y10_011884</name>
</gene>
<comment type="caution">
    <text evidence="3">The sequence shown here is derived from an EMBL/GenBank/DDBJ whole genome shotgun (WGS) entry which is preliminary data.</text>
</comment>
<feature type="region of interest" description="Disordered" evidence="1">
    <location>
        <begin position="345"/>
        <end position="419"/>
    </location>
</feature>
<evidence type="ECO:0000256" key="1">
    <source>
        <dbReference type="SAM" id="MobiDB-lite"/>
    </source>
</evidence>
<proteinExistence type="predicted"/>
<feature type="compositionally biased region" description="Polar residues" evidence="1">
    <location>
        <begin position="381"/>
        <end position="391"/>
    </location>
</feature>
<protein>
    <recommendedName>
        <fullName evidence="2">AB hydrolase-1 domain-containing protein</fullName>
    </recommendedName>
</protein>